<comment type="caution">
    <text evidence="2">The sequence shown here is derived from an EMBL/GenBank/DDBJ whole genome shotgun (WGS) entry which is preliminary data.</text>
</comment>
<organism evidence="2">
    <name type="scientific">Medicago truncatula</name>
    <name type="common">Barrel medic</name>
    <name type="synonym">Medicago tribuloides</name>
    <dbReference type="NCBI Taxonomy" id="3880"/>
    <lineage>
        <taxon>Eukaryota</taxon>
        <taxon>Viridiplantae</taxon>
        <taxon>Streptophyta</taxon>
        <taxon>Embryophyta</taxon>
        <taxon>Tracheophyta</taxon>
        <taxon>Spermatophyta</taxon>
        <taxon>Magnoliopsida</taxon>
        <taxon>eudicotyledons</taxon>
        <taxon>Gunneridae</taxon>
        <taxon>Pentapetalae</taxon>
        <taxon>rosids</taxon>
        <taxon>fabids</taxon>
        <taxon>Fabales</taxon>
        <taxon>Fabaceae</taxon>
        <taxon>Papilionoideae</taxon>
        <taxon>50 kb inversion clade</taxon>
        <taxon>NPAAA clade</taxon>
        <taxon>Hologalegina</taxon>
        <taxon>IRL clade</taxon>
        <taxon>Trifolieae</taxon>
        <taxon>Medicago</taxon>
    </lineage>
</organism>
<dbReference type="EMBL" id="PSQE01000004">
    <property type="protein sequence ID" value="RHN58940.1"/>
    <property type="molecule type" value="Genomic_DNA"/>
</dbReference>
<protein>
    <submittedName>
        <fullName evidence="2">Putative Late nodulin</fullName>
    </submittedName>
</protein>
<dbReference type="AlphaFoldDB" id="A0A396I010"/>
<gene>
    <name evidence="2" type="ORF">MtrunA17_Chr4g0007791</name>
</gene>
<proteinExistence type="predicted"/>
<name>A0A396I010_MEDTR</name>
<sequence length="68" mass="7907">MQIVKNMVKTPKLVYVLILFLSIFFSITVSNSFNSKIVFTDCKTDKDCQNHRGFNFRCRKGNCVAKIR</sequence>
<evidence type="ECO:0000259" key="1">
    <source>
        <dbReference type="Pfam" id="PF07127"/>
    </source>
</evidence>
<feature type="domain" description="Late nodulin" evidence="1">
    <location>
        <begin position="7"/>
        <end position="63"/>
    </location>
</feature>
<evidence type="ECO:0000313" key="2">
    <source>
        <dbReference type="EMBL" id="RHN58940.1"/>
    </source>
</evidence>
<dbReference type="Proteomes" id="UP000265566">
    <property type="component" value="Chromosome 4"/>
</dbReference>
<dbReference type="GO" id="GO:0046872">
    <property type="term" value="F:metal ion binding"/>
    <property type="evidence" value="ECO:0007669"/>
    <property type="project" value="InterPro"/>
</dbReference>
<dbReference type="Pfam" id="PF07127">
    <property type="entry name" value="Nodulin_late"/>
    <property type="match status" value="1"/>
</dbReference>
<dbReference type="InterPro" id="IPR009810">
    <property type="entry name" value="Nodulin_late_dom"/>
</dbReference>
<reference evidence="2" key="1">
    <citation type="journal article" date="2018" name="Nat. Plants">
        <title>Whole-genome landscape of Medicago truncatula symbiotic genes.</title>
        <authorList>
            <person name="Pecrix Y."/>
            <person name="Gamas P."/>
            <person name="Carrere S."/>
        </authorList>
    </citation>
    <scope>NUCLEOTIDE SEQUENCE</scope>
    <source>
        <tissue evidence="2">Leaves</tissue>
    </source>
</reference>
<accession>A0A396I010</accession>
<dbReference type="Gramene" id="rna20897">
    <property type="protein sequence ID" value="RHN58940.1"/>
    <property type="gene ID" value="gene20897"/>
</dbReference>